<keyword evidence="3 6" id="KW-0812">Transmembrane</keyword>
<evidence type="ECO:0000259" key="7">
    <source>
        <dbReference type="PROSITE" id="PS50850"/>
    </source>
</evidence>
<dbReference type="Proteomes" id="UP000694904">
    <property type="component" value="Chromosome 2"/>
</dbReference>
<dbReference type="SUPFAM" id="SSF103473">
    <property type="entry name" value="MFS general substrate transporter"/>
    <property type="match status" value="1"/>
</dbReference>
<dbReference type="RefSeq" id="XP_017874260.1">
    <property type="nucleotide sequence ID" value="XM_018018771.1"/>
</dbReference>
<dbReference type="PROSITE" id="PS50850">
    <property type="entry name" value="MFS"/>
    <property type="match status" value="1"/>
</dbReference>
<gene>
    <name evidence="9" type="primary">LOC108621460</name>
</gene>
<dbReference type="PANTHER" id="PTHR23506">
    <property type="entry name" value="GH10249P"/>
    <property type="match status" value="1"/>
</dbReference>
<feature type="transmembrane region" description="Helical" evidence="6">
    <location>
        <begin position="406"/>
        <end position="428"/>
    </location>
</feature>
<dbReference type="InterPro" id="IPR050930">
    <property type="entry name" value="MFS_Vesicular_Transporter"/>
</dbReference>
<feature type="transmembrane region" description="Helical" evidence="6">
    <location>
        <begin position="474"/>
        <end position="493"/>
    </location>
</feature>
<protein>
    <submittedName>
        <fullName evidence="9">Synaptic vesicular amine transporter</fullName>
    </submittedName>
</protein>
<dbReference type="InterPro" id="IPR020846">
    <property type="entry name" value="MFS_dom"/>
</dbReference>
<reference evidence="8" key="2">
    <citation type="journal article" date="2016" name="G3 (Bethesda)">
        <title>Genome Evolution in Three Species of Cactophilic Drosophila.</title>
        <authorList>
            <person name="Sanchez-Flores A."/>
            <person name="Penazola F."/>
            <person name="Carpinteyro-Ponce J."/>
            <person name="Nazario-Yepiz N."/>
            <person name="Abreu-Goodger C."/>
            <person name="Machado C.A."/>
            <person name="Markow T.A."/>
        </authorList>
    </citation>
    <scope>NUCLEOTIDE SEQUENCE [LARGE SCALE GENOMIC DNA]</scope>
</reference>
<evidence type="ECO:0000256" key="4">
    <source>
        <dbReference type="ARBA" id="ARBA00022989"/>
    </source>
</evidence>
<evidence type="ECO:0000313" key="8">
    <source>
        <dbReference type="Proteomes" id="UP000694904"/>
    </source>
</evidence>
<feature type="domain" description="Major facilitator superfamily (MFS) profile" evidence="7">
    <location>
        <begin position="125"/>
        <end position="529"/>
    </location>
</feature>
<feature type="transmembrane region" description="Helical" evidence="6">
    <location>
        <begin position="33"/>
        <end position="57"/>
    </location>
</feature>
<organism evidence="8 9">
    <name type="scientific">Drosophila arizonae</name>
    <name type="common">Fruit fly</name>
    <dbReference type="NCBI Taxonomy" id="7263"/>
    <lineage>
        <taxon>Eukaryota</taxon>
        <taxon>Metazoa</taxon>
        <taxon>Ecdysozoa</taxon>
        <taxon>Arthropoda</taxon>
        <taxon>Hexapoda</taxon>
        <taxon>Insecta</taxon>
        <taxon>Pterygota</taxon>
        <taxon>Neoptera</taxon>
        <taxon>Endopterygota</taxon>
        <taxon>Diptera</taxon>
        <taxon>Brachycera</taxon>
        <taxon>Muscomorpha</taxon>
        <taxon>Ephydroidea</taxon>
        <taxon>Drosophilidae</taxon>
        <taxon>Drosophila</taxon>
    </lineage>
</organism>
<dbReference type="GeneID" id="108621460"/>
<evidence type="ECO:0000256" key="5">
    <source>
        <dbReference type="ARBA" id="ARBA00023136"/>
    </source>
</evidence>
<accession>A0ABM1Q474</accession>
<feature type="transmembrane region" description="Helical" evidence="6">
    <location>
        <begin position="223"/>
        <end position="249"/>
    </location>
</feature>
<name>A0ABM1Q474_DROAR</name>
<evidence type="ECO:0000256" key="1">
    <source>
        <dbReference type="ARBA" id="ARBA00004141"/>
    </source>
</evidence>
<reference evidence="9" key="3">
    <citation type="submission" date="2025-08" db="UniProtKB">
        <authorList>
            <consortium name="RefSeq"/>
        </authorList>
    </citation>
    <scope>IDENTIFICATION</scope>
    <source>
        <tissue evidence="9">Whole organism</tissue>
    </source>
</reference>
<dbReference type="InterPro" id="IPR036259">
    <property type="entry name" value="MFS_trans_sf"/>
</dbReference>
<evidence type="ECO:0000256" key="6">
    <source>
        <dbReference type="SAM" id="Phobius"/>
    </source>
</evidence>
<proteinExistence type="predicted"/>
<feature type="transmembrane region" description="Helical" evidence="6">
    <location>
        <begin position="336"/>
        <end position="362"/>
    </location>
</feature>
<feature type="transmembrane region" description="Helical" evidence="6">
    <location>
        <begin position="261"/>
        <end position="279"/>
    </location>
</feature>
<dbReference type="InterPro" id="IPR011701">
    <property type="entry name" value="MFS"/>
</dbReference>
<feature type="transmembrane region" description="Helical" evidence="6">
    <location>
        <begin position="172"/>
        <end position="190"/>
    </location>
</feature>
<evidence type="ECO:0000313" key="9">
    <source>
        <dbReference type="RefSeq" id="XP_017874260.1"/>
    </source>
</evidence>
<dbReference type="PANTHER" id="PTHR23506:SF4">
    <property type="entry name" value="PORTABELLA"/>
    <property type="match status" value="1"/>
</dbReference>
<sequence length="561" mass="60652">MSEKSTSGEAAAKLNISARRSSSQPSNVIESRCLIAAIVYIALLLDNVLLTVIVPILPDYLASLETPTFEGYRIEEGAMPSSAPAQAHQMAQRNEEPTQFYMTKHPIPGKSMVNFTTLHLLTSTTVTTLLPSDHLGGTNATAATKVDSHNMASSNFNSNNNSVGLSRENGSIGLLLAMKALVQLVFNPIVGNLSSKCGYRLPIVVGTCFLLISSLVFAVGESYWMLLLARAIQGVGSACIGVCGMSLVAQHYPEEARRSKVMGIVLGSIALGVLIGYPFGSILYDMVGKSAPFIILSTVIFLSLGLQLLTMDLSVQPEVLAFEQSTKWRALLECKMILAIVIAIWLSTSTMAILEPCLPIWLIQYLHPNKWQLGTVFIPDSVGYFVGTNFFGSVAFRYGQLKVSCLSLLLVGLASILIPSATTVAQLLLPHFALGLGIGVIDAALVPLLATFVDATLAHDDSGEARGTRSSYGTVYAIQQTSVSLAYCLAPLIGGELAQSFGFAWLMRIVGLLNILYGPILVYIYQKYDPKRVREQQNELLMQSSGRGSRYKQLYNSMDLE</sequence>
<keyword evidence="8" id="KW-1185">Reference proteome</keyword>
<evidence type="ECO:0000256" key="3">
    <source>
        <dbReference type="ARBA" id="ARBA00022692"/>
    </source>
</evidence>
<feature type="transmembrane region" description="Helical" evidence="6">
    <location>
        <begin position="434"/>
        <end position="453"/>
    </location>
</feature>
<keyword evidence="5 6" id="KW-0472">Membrane</keyword>
<dbReference type="Gene3D" id="1.20.1250.20">
    <property type="entry name" value="MFS general substrate transporter like domains"/>
    <property type="match status" value="2"/>
</dbReference>
<feature type="transmembrane region" description="Helical" evidence="6">
    <location>
        <begin position="505"/>
        <end position="525"/>
    </location>
</feature>
<dbReference type="Pfam" id="PF07690">
    <property type="entry name" value="MFS_1"/>
    <property type="match status" value="1"/>
</dbReference>
<comment type="subcellular location">
    <subcellularLocation>
        <location evidence="1">Membrane</location>
        <topology evidence="1">Multi-pass membrane protein</topology>
    </subcellularLocation>
</comment>
<dbReference type="CDD" id="cd17384">
    <property type="entry name" value="MFS_SLC18A1_2_VAT1_2"/>
    <property type="match status" value="1"/>
</dbReference>
<reference evidence="8" key="1">
    <citation type="journal article" date="1997" name="Nucleic Acids Res.">
        <title>tRNAscan-SE: a program for improved detection of transfer RNA genes in genomic sequence.</title>
        <authorList>
            <person name="Lowe T.M."/>
            <person name="Eddy S.R."/>
        </authorList>
    </citation>
    <scope>NUCLEOTIDE SEQUENCE [LARGE SCALE GENOMIC DNA]</scope>
</reference>
<feature type="transmembrane region" description="Helical" evidence="6">
    <location>
        <begin position="197"/>
        <end position="217"/>
    </location>
</feature>
<feature type="transmembrane region" description="Helical" evidence="6">
    <location>
        <begin position="382"/>
        <end position="399"/>
    </location>
</feature>
<keyword evidence="2" id="KW-0813">Transport</keyword>
<evidence type="ECO:0000256" key="2">
    <source>
        <dbReference type="ARBA" id="ARBA00022448"/>
    </source>
</evidence>
<feature type="transmembrane region" description="Helical" evidence="6">
    <location>
        <begin position="291"/>
        <end position="315"/>
    </location>
</feature>
<keyword evidence="4 6" id="KW-1133">Transmembrane helix</keyword>